<dbReference type="InterPro" id="IPR003615">
    <property type="entry name" value="HNH_nuc"/>
</dbReference>
<sequence>MYSDQCTTMDYEVTPLPSEATPEIRKDAEILKAYEVAVRFEVGAGSDEFKTFARVLGYLLRELPSPKARQAVAKQILRCGEDPQALAECGKMFVDYHISLFKQNKQYSTPPSSSGWTFTCIKESVKSQAEESSPSSNIRQDALCRDGYCCIASGNIDYESALANPSLRELHGDMESTEAAHIFPQSLNRHIKKCHNQDEKTNCLSSAFAILDMFGHSALSEELRGQGIHCLENVLTLCDGLHKNFDHLRLWFEPIVVTQRFRQTGLQDVITLTSSDPENLPLPSAEYLAIHACCSRVANLSGAAGYLDRIYRDRDEIRVLAEDGSSADLLEYLLLPLGQAALTIPQVQPRGNLISA</sequence>
<evidence type="ECO:0000259" key="1">
    <source>
        <dbReference type="Pfam" id="PF13391"/>
    </source>
</evidence>
<reference evidence="2" key="1">
    <citation type="submission" date="2019-10" db="EMBL/GenBank/DDBJ databases">
        <authorList>
            <consortium name="DOE Joint Genome Institute"/>
            <person name="Kuo A."/>
            <person name="Miyauchi S."/>
            <person name="Kiss E."/>
            <person name="Drula E."/>
            <person name="Kohler A."/>
            <person name="Sanchez-Garcia M."/>
            <person name="Andreopoulos B."/>
            <person name="Barry K.W."/>
            <person name="Bonito G."/>
            <person name="Buee M."/>
            <person name="Carver A."/>
            <person name="Chen C."/>
            <person name="Cichocki N."/>
            <person name="Clum A."/>
            <person name="Culley D."/>
            <person name="Crous P.W."/>
            <person name="Fauchery L."/>
            <person name="Girlanda M."/>
            <person name="Hayes R."/>
            <person name="Keri Z."/>
            <person name="LaButti K."/>
            <person name="Lipzen A."/>
            <person name="Lombard V."/>
            <person name="Magnuson J."/>
            <person name="Maillard F."/>
            <person name="Morin E."/>
            <person name="Murat C."/>
            <person name="Nolan M."/>
            <person name="Ohm R."/>
            <person name="Pangilinan J."/>
            <person name="Pereira M."/>
            <person name="Perotto S."/>
            <person name="Peter M."/>
            <person name="Riley R."/>
            <person name="Sitrit Y."/>
            <person name="Stielow B."/>
            <person name="Szollosi G."/>
            <person name="Zifcakova L."/>
            <person name="Stursova M."/>
            <person name="Spatafora J.W."/>
            <person name="Tedersoo L."/>
            <person name="Vaario L.-M."/>
            <person name="Yamada A."/>
            <person name="Yan M."/>
            <person name="Wang P."/>
            <person name="Xu J."/>
            <person name="Bruns T."/>
            <person name="Baldrian P."/>
            <person name="Vilgalys R."/>
            <person name="Henrissat B."/>
            <person name="Grigoriev I.V."/>
            <person name="Hibbett D."/>
            <person name="Nagy L.G."/>
            <person name="Martin F.M."/>
        </authorList>
    </citation>
    <scope>NUCLEOTIDE SEQUENCE</scope>
    <source>
        <strain evidence="2">BED1</strain>
    </source>
</reference>
<organism evidence="2 3">
    <name type="scientific">Boletus edulis BED1</name>
    <dbReference type="NCBI Taxonomy" id="1328754"/>
    <lineage>
        <taxon>Eukaryota</taxon>
        <taxon>Fungi</taxon>
        <taxon>Dikarya</taxon>
        <taxon>Basidiomycota</taxon>
        <taxon>Agaricomycotina</taxon>
        <taxon>Agaricomycetes</taxon>
        <taxon>Agaricomycetidae</taxon>
        <taxon>Boletales</taxon>
        <taxon>Boletineae</taxon>
        <taxon>Boletaceae</taxon>
        <taxon>Boletoideae</taxon>
        <taxon>Boletus</taxon>
    </lineage>
</organism>
<evidence type="ECO:0000313" key="2">
    <source>
        <dbReference type="EMBL" id="KAF8449148.1"/>
    </source>
</evidence>
<dbReference type="EMBL" id="WHUW01000003">
    <property type="protein sequence ID" value="KAF8449148.1"/>
    <property type="molecule type" value="Genomic_DNA"/>
</dbReference>
<dbReference type="Proteomes" id="UP001194468">
    <property type="component" value="Unassembled WGS sequence"/>
</dbReference>
<accession>A0AAD4C5G2</accession>
<name>A0AAD4C5G2_BOLED</name>
<gene>
    <name evidence="2" type="ORF">L210DRAFT_3471528</name>
</gene>
<comment type="caution">
    <text evidence="2">The sequence shown here is derived from an EMBL/GenBank/DDBJ whole genome shotgun (WGS) entry which is preliminary data.</text>
</comment>
<reference evidence="2" key="2">
    <citation type="journal article" date="2020" name="Nat. Commun.">
        <title>Large-scale genome sequencing of mycorrhizal fungi provides insights into the early evolution of symbiotic traits.</title>
        <authorList>
            <person name="Miyauchi S."/>
            <person name="Kiss E."/>
            <person name="Kuo A."/>
            <person name="Drula E."/>
            <person name="Kohler A."/>
            <person name="Sanchez-Garcia M."/>
            <person name="Morin E."/>
            <person name="Andreopoulos B."/>
            <person name="Barry K.W."/>
            <person name="Bonito G."/>
            <person name="Buee M."/>
            <person name="Carver A."/>
            <person name="Chen C."/>
            <person name="Cichocki N."/>
            <person name="Clum A."/>
            <person name="Culley D."/>
            <person name="Crous P.W."/>
            <person name="Fauchery L."/>
            <person name="Girlanda M."/>
            <person name="Hayes R.D."/>
            <person name="Keri Z."/>
            <person name="LaButti K."/>
            <person name="Lipzen A."/>
            <person name="Lombard V."/>
            <person name="Magnuson J."/>
            <person name="Maillard F."/>
            <person name="Murat C."/>
            <person name="Nolan M."/>
            <person name="Ohm R.A."/>
            <person name="Pangilinan J."/>
            <person name="Pereira M.F."/>
            <person name="Perotto S."/>
            <person name="Peter M."/>
            <person name="Pfister S."/>
            <person name="Riley R."/>
            <person name="Sitrit Y."/>
            <person name="Stielow J.B."/>
            <person name="Szollosi G."/>
            <person name="Zifcakova L."/>
            <person name="Stursova M."/>
            <person name="Spatafora J.W."/>
            <person name="Tedersoo L."/>
            <person name="Vaario L.M."/>
            <person name="Yamada A."/>
            <person name="Yan M."/>
            <person name="Wang P."/>
            <person name="Xu J."/>
            <person name="Bruns T."/>
            <person name="Baldrian P."/>
            <person name="Vilgalys R."/>
            <person name="Dunand C."/>
            <person name="Henrissat B."/>
            <person name="Grigoriev I.V."/>
            <person name="Hibbett D."/>
            <person name="Nagy L.G."/>
            <person name="Martin F.M."/>
        </authorList>
    </citation>
    <scope>NUCLEOTIDE SEQUENCE</scope>
    <source>
        <strain evidence="2">BED1</strain>
    </source>
</reference>
<proteinExistence type="predicted"/>
<evidence type="ECO:0000313" key="3">
    <source>
        <dbReference type="Proteomes" id="UP001194468"/>
    </source>
</evidence>
<protein>
    <recommendedName>
        <fullName evidence="1">HNH nuclease domain-containing protein</fullName>
    </recommendedName>
</protein>
<keyword evidence="3" id="KW-1185">Reference proteome</keyword>
<feature type="domain" description="HNH nuclease" evidence="1">
    <location>
        <begin position="165"/>
        <end position="252"/>
    </location>
</feature>
<dbReference type="AlphaFoldDB" id="A0AAD4C5G2"/>
<dbReference type="Pfam" id="PF13391">
    <property type="entry name" value="HNH_2"/>
    <property type="match status" value="1"/>
</dbReference>